<keyword evidence="5" id="KW-1185">Reference proteome</keyword>
<dbReference type="OrthoDB" id="267048at2759"/>
<dbReference type="SUPFAM" id="SSF54928">
    <property type="entry name" value="RNA-binding domain, RBD"/>
    <property type="match status" value="1"/>
</dbReference>
<dbReference type="Pfam" id="PF00076">
    <property type="entry name" value="RRM_1"/>
    <property type="match status" value="1"/>
</dbReference>
<proteinExistence type="predicted"/>
<dbReference type="GO" id="GO:0000398">
    <property type="term" value="P:mRNA splicing, via spliceosome"/>
    <property type="evidence" value="ECO:0007669"/>
    <property type="project" value="InterPro"/>
</dbReference>
<dbReference type="Gene3D" id="4.10.60.10">
    <property type="entry name" value="Zinc finger, CCHC-type"/>
    <property type="match status" value="1"/>
</dbReference>
<dbReference type="AlphaFoldDB" id="A0A9P0FBW4"/>
<sequence length="218" mass="24968">MSGGLVPSRSTVYISNLPFGLKNNDIHKIFEKHGKIIKVTTLKDRANRLNKGVAFILYLNTEDAKKCVDETNDKEMYGRTLKASIAKDNGRSSEFIRRKEYPDKTRCYECGEFGHLSYKCEKNLLGEREPPPKKVRKRKKKDENAKKSNNTDDDEDTPVEEDCETLSAAIALEQEKKELEEYRYKVASGNYDDEVEVSSKSGKKIKKSAYFSDEEESD</sequence>
<evidence type="ECO:0000256" key="1">
    <source>
        <dbReference type="ARBA" id="ARBA00022884"/>
    </source>
</evidence>
<accession>A0A9P0FBW4</accession>
<dbReference type="SUPFAM" id="SSF57756">
    <property type="entry name" value="Retrovirus zinc finger-like domains"/>
    <property type="match status" value="1"/>
</dbReference>
<name>A0A9P0FBW4_BRAAE</name>
<dbReference type="InterPro" id="IPR044598">
    <property type="entry name" value="ZCRB1"/>
</dbReference>
<keyword evidence="1" id="KW-0694">RNA-binding</keyword>
<evidence type="ECO:0000259" key="3">
    <source>
        <dbReference type="SMART" id="SM00360"/>
    </source>
</evidence>
<dbReference type="PANTHER" id="PTHR46259">
    <property type="entry name" value="ZINC FINGER CCHC-TYPE AND RNA-BINDING MOTIF-CONTAINING PROTEIN 1"/>
    <property type="match status" value="1"/>
</dbReference>
<feature type="region of interest" description="Disordered" evidence="2">
    <location>
        <begin position="125"/>
        <end position="161"/>
    </location>
</feature>
<organism evidence="4 5">
    <name type="scientific">Brassicogethes aeneus</name>
    <name type="common">Rape pollen beetle</name>
    <name type="synonym">Meligethes aeneus</name>
    <dbReference type="NCBI Taxonomy" id="1431903"/>
    <lineage>
        <taxon>Eukaryota</taxon>
        <taxon>Metazoa</taxon>
        <taxon>Ecdysozoa</taxon>
        <taxon>Arthropoda</taxon>
        <taxon>Hexapoda</taxon>
        <taxon>Insecta</taxon>
        <taxon>Pterygota</taxon>
        <taxon>Neoptera</taxon>
        <taxon>Endopterygota</taxon>
        <taxon>Coleoptera</taxon>
        <taxon>Polyphaga</taxon>
        <taxon>Cucujiformia</taxon>
        <taxon>Nitidulidae</taxon>
        <taxon>Meligethinae</taxon>
        <taxon>Brassicogethes</taxon>
    </lineage>
</organism>
<feature type="region of interest" description="Disordered" evidence="2">
    <location>
        <begin position="188"/>
        <end position="218"/>
    </location>
</feature>
<dbReference type="EMBL" id="OV121142">
    <property type="protein sequence ID" value="CAH0549478.1"/>
    <property type="molecule type" value="Genomic_DNA"/>
</dbReference>
<protein>
    <recommendedName>
        <fullName evidence="3">RRM domain-containing protein</fullName>
    </recommendedName>
</protein>
<dbReference type="InterPro" id="IPR035979">
    <property type="entry name" value="RBD_domain_sf"/>
</dbReference>
<feature type="compositionally biased region" description="Basic and acidic residues" evidence="2">
    <location>
        <begin position="141"/>
        <end position="150"/>
    </location>
</feature>
<dbReference type="InterPro" id="IPR012677">
    <property type="entry name" value="Nucleotide-bd_a/b_plait_sf"/>
</dbReference>
<dbReference type="GO" id="GO:0008270">
    <property type="term" value="F:zinc ion binding"/>
    <property type="evidence" value="ECO:0007669"/>
    <property type="project" value="InterPro"/>
</dbReference>
<dbReference type="SMART" id="SM00360">
    <property type="entry name" value="RRM"/>
    <property type="match status" value="1"/>
</dbReference>
<evidence type="ECO:0000313" key="4">
    <source>
        <dbReference type="EMBL" id="CAH0549478.1"/>
    </source>
</evidence>
<dbReference type="Gene3D" id="3.30.70.330">
    <property type="match status" value="1"/>
</dbReference>
<dbReference type="InterPro" id="IPR036875">
    <property type="entry name" value="Znf_CCHC_sf"/>
</dbReference>
<gene>
    <name evidence="4" type="ORF">MELIAE_LOCUS2609</name>
</gene>
<dbReference type="InterPro" id="IPR000504">
    <property type="entry name" value="RRM_dom"/>
</dbReference>
<feature type="domain" description="RRM" evidence="3">
    <location>
        <begin position="11"/>
        <end position="84"/>
    </location>
</feature>
<dbReference type="Proteomes" id="UP001154078">
    <property type="component" value="Chromosome 11"/>
</dbReference>
<reference evidence="4" key="1">
    <citation type="submission" date="2021-12" db="EMBL/GenBank/DDBJ databases">
        <authorList>
            <person name="King R."/>
        </authorList>
    </citation>
    <scope>NUCLEOTIDE SEQUENCE</scope>
</reference>
<dbReference type="GO" id="GO:0003723">
    <property type="term" value="F:RNA binding"/>
    <property type="evidence" value="ECO:0007669"/>
    <property type="project" value="UniProtKB-KW"/>
</dbReference>
<dbReference type="FunFam" id="4.10.60.10:FF:000009">
    <property type="entry name" value="Zinc finger CCHC-type and RNA-binding motif-containing protein 1"/>
    <property type="match status" value="1"/>
</dbReference>
<dbReference type="GO" id="GO:0005689">
    <property type="term" value="C:U12-type spliceosomal complex"/>
    <property type="evidence" value="ECO:0007669"/>
    <property type="project" value="InterPro"/>
</dbReference>
<evidence type="ECO:0000313" key="5">
    <source>
        <dbReference type="Proteomes" id="UP001154078"/>
    </source>
</evidence>
<evidence type="ECO:0000256" key="2">
    <source>
        <dbReference type="SAM" id="MobiDB-lite"/>
    </source>
</evidence>
<feature type="compositionally biased region" description="Acidic residues" evidence="2">
    <location>
        <begin position="151"/>
        <end position="161"/>
    </location>
</feature>
<dbReference type="PANTHER" id="PTHR46259:SF1">
    <property type="entry name" value="ZINC FINGER CCHC-TYPE AND RNA-BINDING MOTIF-CONTAINING PROTEIN 1"/>
    <property type="match status" value="1"/>
</dbReference>